<sequence>MKRFPLPDPGEGLTEAEIVTWLVAVGDEVKVNDPLVEVETSKSLVELPSPWAGRIVELLAEVGEEVLVGDDIVVIDDGTGDEEPAREPAAPAAAAPAASAPAAPAAAGPSAGPSTPAAPRTAAAPAAAPEPEAPAAAKANLVGYGPEAAATARRPRKPGPAMAKPPVRKYARDRGVRLREVPGTGPGGTVTYADVDAWLSRQGHPTPAPHIEPPVSPVAAAVAAGGDTGTEREELFGPPKLSYGRVPVRGVRKATAQAVARSLFTAPHVTEWLTCDVTGTMDLVEKLKSAREFRDVRVSPMLVVAKAACLALRTNPELNARWDEEAQEIVYYGDVNLGVAAATPRGLLVPNIKGADQMGLLELARHFGELTHTAREGRIQPAELRGGTFTITNVGVFGVDAGTPILNNGESGILCLGAISRRPWVIGTGSSERIEPRWVTTLAVSFDHRLVDGEGGSKFLADVARLLADPALALLF</sequence>
<dbReference type="SUPFAM" id="SSF52777">
    <property type="entry name" value="CoA-dependent acyltransferases"/>
    <property type="match status" value="1"/>
</dbReference>
<dbReference type="InterPro" id="IPR001078">
    <property type="entry name" value="2-oxoacid_DH_actylTfrase"/>
</dbReference>
<dbReference type="Gene3D" id="3.30.559.10">
    <property type="entry name" value="Chloramphenicol acetyltransferase-like domain"/>
    <property type="match status" value="1"/>
</dbReference>
<organism evidence="10 11">
    <name type="scientific">Raineyella antarctica</name>
    <dbReference type="NCBI Taxonomy" id="1577474"/>
    <lineage>
        <taxon>Bacteria</taxon>
        <taxon>Bacillati</taxon>
        <taxon>Actinomycetota</taxon>
        <taxon>Actinomycetes</taxon>
        <taxon>Propionibacteriales</taxon>
        <taxon>Propionibacteriaceae</taxon>
        <taxon>Raineyella</taxon>
    </lineage>
</organism>
<dbReference type="InterPro" id="IPR050743">
    <property type="entry name" value="2-oxoacid_DH_E2_comp"/>
</dbReference>
<dbReference type="PANTHER" id="PTHR43178">
    <property type="entry name" value="DIHYDROLIPOAMIDE ACETYLTRANSFERASE COMPONENT OF PYRUVATE DEHYDROGENASE COMPLEX"/>
    <property type="match status" value="1"/>
</dbReference>
<feature type="domain" description="Peripheral subunit-binding (PSBD)" evidence="9">
    <location>
        <begin position="162"/>
        <end position="199"/>
    </location>
</feature>
<evidence type="ECO:0000256" key="5">
    <source>
        <dbReference type="ARBA" id="ARBA00023315"/>
    </source>
</evidence>
<name>A0A1G6GF61_9ACTN</name>
<dbReference type="GO" id="GO:0031405">
    <property type="term" value="F:lipoic acid binding"/>
    <property type="evidence" value="ECO:0007669"/>
    <property type="project" value="TreeGrafter"/>
</dbReference>
<dbReference type="GO" id="GO:0016407">
    <property type="term" value="F:acetyltransferase activity"/>
    <property type="evidence" value="ECO:0007669"/>
    <property type="project" value="TreeGrafter"/>
</dbReference>
<comment type="cofactor">
    <cofactor evidence="1 6">
        <name>(R)-lipoate</name>
        <dbReference type="ChEBI" id="CHEBI:83088"/>
    </cofactor>
</comment>
<dbReference type="RefSeq" id="WP_092606852.1">
    <property type="nucleotide sequence ID" value="NZ_FMYF01000002.1"/>
</dbReference>
<keyword evidence="4 6" id="KW-0450">Lipoyl</keyword>
<evidence type="ECO:0000256" key="4">
    <source>
        <dbReference type="ARBA" id="ARBA00022823"/>
    </source>
</evidence>
<dbReference type="PROSITE" id="PS51826">
    <property type="entry name" value="PSBD"/>
    <property type="match status" value="1"/>
</dbReference>
<dbReference type="STRING" id="1577474.GA0111570_102395"/>
<evidence type="ECO:0000313" key="11">
    <source>
        <dbReference type="Proteomes" id="UP000199086"/>
    </source>
</evidence>
<dbReference type="FunFam" id="3.30.559.10:FF:000007">
    <property type="entry name" value="Dihydrolipoamide acetyltransferase component of pyruvate dehydrogenase complex"/>
    <property type="match status" value="1"/>
</dbReference>
<evidence type="ECO:0000256" key="3">
    <source>
        <dbReference type="ARBA" id="ARBA00022679"/>
    </source>
</evidence>
<feature type="region of interest" description="Disordered" evidence="7">
    <location>
        <begin position="146"/>
        <end position="168"/>
    </location>
</feature>
<dbReference type="Pfam" id="PF02817">
    <property type="entry name" value="E3_binding"/>
    <property type="match status" value="1"/>
</dbReference>
<accession>A0A1G6GF61</accession>
<dbReference type="Pfam" id="PF00364">
    <property type="entry name" value="Biotin_lipoyl"/>
    <property type="match status" value="1"/>
</dbReference>
<dbReference type="InterPro" id="IPR036625">
    <property type="entry name" value="E3-bd_dom_sf"/>
</dbReference>
<evidence type="ECO:0000313" key="10">
    <source>
        <dbReference type="EMBL" id="SDB80604.1"/>
    </source>
</evidence>
<evidence type="ECO:0000256" key="6">
    <source>
        <dbReference type="RuleBase" id="RU003423"/>
    </source>
</evidence>
<evidence type="ECO:0000259" key="9">
    <source>
        <dbReference type="PROSITE" id="PS51826"/>
    </source>
</evidence>
<dbReference type="PROSITE" id="PS50968">
    <property type="entry name" value="BIOTINYL_LIPOYL"/>
    <property type="match status" value="1"/>
</dbReference>
<evidence type="ECO:0000259" key="8">
    <source>
        <dbReference type="PROSITE" id="PS50968"/>
    </source>
</evidence>
<keyword evidence="11" id="KW-1185">Reference proteome</keyword>
<feature type="region of interest" description="Disordered" evidence="7">
    <location>
        <begin position="75"/>
        <end position="134"/>
    </location>
</feature>
<dbReference type="AlphaFoldDB" id="A0A1G6GF61"/>
<dbReference type="InterPro" id="IPR000089">
    <property type="entry name" value="Biotin_lipoyl"/>
</dbReference>
<dbReference type="OrthoDB" id="9805770at2"/>
<dbReference type="CDD" id="cd06849">
    <property type="entry name" value="lipoyl_domain"/>
    <property type="match status" value="1"/>
</dbReference>
<feature type="compositionally biased region" description="Low complexity" evidence="7">
    <location>
        <begin position="87"/>
        <end position="134"/>
    </location>
</feature>
<dbReference type="SUPFAM" id="SSF47005">
    <property type="entry name" value="Peripheral subunit-binding domain of 2-oxo acid dehydrogenase complex"/>
    <property type="match status" value="1"/>
</dbReference>
<dbReference type="Proteomes" id="UP000199086">
    <property type="component" value="Unassembled WGS sequence"/>
</dbReference>
<dbReference type="SUPFAM" id="SSF51230">
    <property type="entry name" value="Single hybrid motif"/>
    <property type="match status" value="1"/>
</dbReference>
<comment type="similarity">
    <text evidence="2 6">Belongs to the 2-oxoacid dehydrogenase family.</text>
</comment>
<dbReference type="EMBL" id="FMYF01000002">
    <property type="protein sequence ID" value="SDB80604.1"/>
    <property type="molecule type" value="Genomic_DNA"/>
</dbReference>
<protein>
    <recommendedName>
        <fullName evidence="6">Dihydrolipoamide acetyltransferase component of pyruvate dehydrogenase complex</fullName>
        <ecNumber evidence="6">2.3.1.-</ecNumber>
    </recommendedName>
</protein>
<dbReference type="Pfam" id="PF00198">
    <property type="entry name" value="2-oxoacid_dh"/>
    <property type="match status" value="1"/>
</dbReference>
<dbReference type="Gene3D" id="4.10.320.10">
    <property type="entry name" value="E3-binding domain"/>
    <property type="match status" value="1"/>
</dbReference>
<gene>
    <name evidence="10" type="ORF">GA0111570_102395</name>
</gene>
<dbReference type="InterPro" id="IPR023213">
    <property type="entry name" value="CAT-like_dom_sf"/>
</dbReference>
<keyword evidence="5 6" id="KW-0012">Acyltransferase</keyword>
<evidence type="ECO:0000256" key="1">
    <source>
        <dbReference type="ARBA" id="ARBA00001938"/>
    </source>
</evidence>
<dbReference type="InterPro" id="IPR011053">
    <property type="entry name" value="Single_hybrid_motif"/>
</dbReference>
<reference evidence="10 11" key="1">
    <citation type="submission" date="2016-06" db="EMBL/GenBank/DDBJ databases">
        <authorList>
            <person name="Olsen C.W."/>
            <person name="Carey S."/>
            <person name="Hinshaw L."/>
            <person name="Karasin A.I."/>
        </authorList>
    </citation>
    <scope>NUCLEOTIDE SEQUENCE [LARGE SCALE GENOMIC DNA]</scope>
    <source>
        <strain evidence="10 11">LZ-22</strain>
    </source>
</reference>
<evidence type="ECO:0000256" key="2">
    <source>
        <dbReference type="ARBA" id="ARBA00007317"/>
    </source>
</evidence>
<dbReference type="GO" id="GO:0005737">
    <property type="term" value="C:cytoplasm"/>
    <property type="evidence" value="ECO:0007669"/>
    <property type="project" value="TreeGrafter"/>
</dbReference>
<evidence type="ECO:0000256" key="7">
    <source>
        <dbReference type="SAM" id="MobiDB-lite"/>
    </source>
</evidence>
<dbReference type="Gene3D" id="2.40.50.100">
    <property type="match status" value="1"/>
</dbReference>
<dbReference type="EC" id="2.3.1.-" evidence="6"/>
<keyword evidence="3 6" id="KW-0808">Transferase</keyword>
<dbReference type="PANTHER" id="PTHR43178:SF5">
    <property type="entry name" value="LIPOAMIDE ACYLTRANSFERASE COMPONENT OF BRANCHED-CHAIN ALPHA-KETO ACID DEHYDROGENASE COMPLEX, MITOCHONDRIAL"/>
    <property type="match status" value="1"/>
</dbReference>
<dbReference type="InterPro" id="IPR004167">
    <property type="entry name" value="PSBD"/>
</dbReference>
<keyword evidence="10" id="KW-0670">Pyruvate</keyword>
<feature type="domain" description="Lipoyl-binding" evidence="8">
    <location>
        <begin position="1"/>
        <end position="76"/>
    </location>
</feature>
<proteinExistence type="inferred from homology"/>